<dbReference type="InterPro" id="IPR010998">
    <property type="entry name" value="Integrase_recombinase_N"/>
</dbReference>
<keyword evidence="4" id="KW-0233">DNA recombination</keyword>
<dbReference type="GO" id="GO:0015074">
    <property type="term" value="P:DNA integration"/>
    <property type="evidence" value="ECO:0007669"/>
    <property type="project" value="UniProtKB-KW"/>
</dbReference>
<dbReference type="InterPro" id="IPR044068">
    <property type="entry name" value="CB"/>
</dbReference>
<dbReference type="Proteomes" id="UP000543030">
    <property type="component" value="Unassembled WGS sequence"/>
</dbReference>
<feature type="domain" description="Core-binding (CB)" evidence="7">
    <location>
        <begin position="42"/>
        <end position="121"/>
    </location>
</feature>
<evidence type="ECO:0000256" key="5">
    <source>
        <dbReference type="PROSITE-ProRule" id="PRU01248"/>
    </source>
</evidence>
<dbReference type="GO" id="GO:0006310">
    <property type="term" value="P:DNA recombination"/>
    <property type="evidence" value="ECO:0007669"/>
    <property type="project" value="UniProtKB-KW"/>
</dbReference>
<evidence type="ECO:0000313" key="9">
    <source>
        <dbReference type="Proteomes" id="UP000543030"/>
    </source>
</evidence>
<evidence type="ECO:0000256" key="2">
    <source>
        <dbReference type="ARBA" id="ARBA00022908"/>
    </source>
</evidence>
<dbReference type="Pfam" id="PF12167">
    <property type="entry name" value="Arm-DNA-bind_2"/>
    <property type="match status" value="1"/>
</dbReference>
<dbReference type="InterPro" id="IPR004107">
    <property type="entry name" value="Integrase_SAM-like_N"/>
</dbReference>
<dbReference type="PANTHER" id="PTHR30349:SF64">
    <property type="entry name" value="PROPHAGE INTEGRASE INTD-RELATED"/>
    <property type="match status" value="1"/>
</dbReference>
<dbReference type="Pfam" id="PF00589">
    <property type="entry name" value="Phage_integrase"/>
    <property type="match status" value="1"/>
</dbReference>
<dbReference type="RefSeq" id="WP_246428533.1">
    <property type="nucleotide sequence ID" value="NZ_JACHHN010000001.1"/>
</dbReference>
<dbReference type="AlphaFoldDB" id="A0A840RCH0"/>
<sequence length="358" mass="40316">MSYCANLRGEILRKIQLGTFNYGEYFPESKRARLFGHGINKVLISTLLDEYVALAEKTIEHSSLRGYMSAVTVHWKPAFGNTAVQDLTPADIRNYLASLSLTLKSVRNILTPLRAVLDQAVNDDLITRNPLDRVVVAKLVSKENANSDYQVDPFDEIERNAIIAAAKGPARNLIQFAFFSGVRSSELLALEWGDVDWLHGVIRVQRALVYGKEKKRTKTAAGMRDIMLLPAALAALQDQKQYTYLAGKRIFCHPITQDPLLDDEEIRRQIWIGALRKAGVRYRNPYQTRHTYASMLLSAGENLLWVASQMGHVDTEMLIKTYGKWIPDRNAKAGYKPVADWSLDSMKIAQHSHNGTKG</sequence>
<dbReference type="Gene3D" id="1.10.443.10">
    <property type="entry name" value="Intergrase catalytic core"/>
    <property type="match status" value="1"/>
</dbReference>
<comment type="caution">
    <text evidence="8">The sequence shown here is derived from an EMBL/GenBank/DDBJ whole genome shotgun (WGS) entry which is preliminary data.</text>
</comment>
<organism evidence="8 9">
    <name type="scientific">Silvimonas terrae</name>
    <dbReference type="NCBI Taxonomy" id="300266"/>
    <lineage>
        <taxon>Bacteria</taxon>
        <taxon>Pseudomonadati</taxon>
        <taxon>Pseudomonadota</taxon>
        <taxon>Betaproteobacteria</taxon>
        <taxon>Neisseriales</taxon>
        <taxon>Chitinibacteraceae</taxon>
        <taxon>Silvimonas</taxon>
    </lineage>
</organism>
<dbReference type="Gene3D" id="1.10.150.130">
    <property type="match status" value="1"/>
</dbReference>
<protein>
    <submittedName>
        <fullName evidence="8">Integrase</fullName>
    </submittedName>
</protein>
<evidence type="ECO:0000256" key="1">
    <source>
        <dbReference type="ARBA" id="ARBA00008857"/>
    </source>
</evidence>
<dbReference type="InterPro" id="IPR011010">
    <property type="entry name" value="DNA_brk_join_enz"/>
</dbReference>
<accession>A0A840RCH0</accession>
<keyword evidence="3 5" id="KW-0238">DNA-binding</keyword>
<evidence type="ECO:0000256" key="3">
    <source>
        <dbReference type="ARBA" id="ARBA00023125"/>
    </source>
</evidence>
<feature type="domain" description="Tyr recombinase" evidence="6">
    <location>
        <begin position="149"/>
        <end position="335"/>
    </location>
</feature>
<evidence type="ECO:0000259" key="6">
    <source>
        <dbReference type="PROSITE" id="PS51898"/>
    </source>
</evidence>
<keyword evidence="2" id="KW-0229">DNA integration</keyword>
<dbReference type="CDD" id="cd01189">
    <property type="entry name" value="INT_ICEBs1_C_like"/>
    <property type="match status" value="1"/>
</dbReference>
<dbReference type="SUPFAM" id="SSF56349">
    <property type="entry name" value="DNA breaking-rejoining enzymes"/>
    <property type="match status" value="1"/>
</dbReference>
<dbReference type="InterPro" id="IPR002104">
    <property type="entry name" value="Integrase_catalytic"/>
</dbReference>
<dbReference type="PROSITE" id="PS51900">
    <property type="entry name" value="CB"/>
    <property type="match status" value="1"/>
</dbReference>
<dbReference type="EMBL" id="JACHHN010000001">
    <property type="protein sequence ID" value="MBB5190083.1"/>
    <property type="molecule type" value="Genomic_DNA"/>
</dbReference>
<dbReference type="PANTHER" id="PTHR30349">
    <property type="entry name" value="PHAGE INTEGRASE-RELATED"/>
    <property type="match status" value="1"/>
</dbReference>
<keyword evidence="9" id="KW-1185">Reference proteome</keyword>
<evidence type="ECO:0000256" key="4">
    <source>
        <dbReference type="ARBA" id="ARBA00023172"/>
    </source>
</evidence>
<evidence type="ECO:0000259" key="7">
    <source>
        <dbReference type="PROSITE" id="PS51900"/>
    </source>
</evidence>
<name>A0A840RCH0_9NEIS</name>
<evidence type="ECO:0000313" key="8">
    <source>
        <dbReference type="EMBL" id="MBB5190083.1"/>
    </source>
</evidence>
<dbReference type="Pfam" id="PF14659">
    <property type="entry name" value="Phage_int_SAM_3"/>
    <property type="match status" value="1"/>
</dbReference>
<dbReference type="GO" id="GO:0003677">
    <property type="term" value="F:DNA binding"/>
    <property type="evidence" value="ECO:0007669"/>
    <property type="project" value="UniProtKB-UniRule"/>
</dbReference>
<dbReference type="InterPro" id="IPR013762">
    <property type="entry name" value="Integrase-like_cat_sf"/>
</dbReference>
<dbReference type="PROSITE" id="PS51898">
    <property type="entry name" value="TYR_RECOMBINASE"/>
    <property type="match status" value="1"/>
</dbReference>
<proteinExistence type="inferred from homology"/>
<gene>
    <name evidence="8" type="ORF">HNQ50_000793</name>
</gene>
<comment type="similarity">
    <text evidence="1">Belongs to the 'phage' integrase family.</text>
</comment>
<dbReference type="InterPro" id="IPR050090">
    <property type="entry name" value="Tyrosine_recombinase_XerCD"/>
</dbReference>
<reference evidence="8 9" key="1">
    <citation type="submission" date="2020-08" db="EMBL/GenBank/DDBJ databases">
        <title>Genomic Encyclopedia of Type Strains, Phase IV (KMG-IV): sequencing the most valuable type-strain genomes for metagenomic binning, comparative biology and taxonomic classification.</title>
        <authorList>
            <person name="Goeker M."/>
        </authorList>
    </citation>
    <scope>NUCLEOTIDE SEQUENCE [LARGE SCALE GENOMIC DNA]</scope>
    <source>
        <strain evidence="8 9">DSM 18233</strain>
    </source>
</reference>
<dbReference type="InterPro" id="IPR022000">
    <property type="entry name" value="Min27-like_integrase_DNA_bind"/>
</dbReference>